<keyword evidence="6 15" id="KW-0812">Transmembrane</keyword>
<evidence type="ECO:0000313" key="17">
    <source>
        <dbReference type="EMBL" id="SDU53098.1"/>
    </source>
</evidence>
<keyword evidence="18" id="KW-1185">Reference proteome</keyword>
<dbReference type="InterPro" id="IPR029095">
    <property type="entry name" value="NarX-like_N"/>
</dbReference>
<dbReference type="PRINTS" id="PR00344">
    <property type="entry name" value="BCTRLSENSOR"/>
</dbReference>
<keyword evidence="7" id="KW-0547">Nucleotide-binding</keyword>
<comment type="catalytic activity">
    <reaction evidence="1">
        <text>ATP + protein L-histidine = ADP + protein N-phospho-L-histidine.</text>
        <dbReference type="EC" id="2.7.13.3"/>
    </reaction>
</comment>
<dbReference type="CDD" id="cd00082">
    <property type="entry name" value="HisKA"/>
    <property type="match status" value="1"/>
</dbReference>
<dbReference type="InterPro" id="IPR036097">
    <property type="entry name" value="HisK_dim/P_sf"/>
</dbReference>
<proteinExistence type="predicted"/>
<evidence type="ECO:0000256" key="6">
    <source>
        <dbReference type="ARBA" id="ARBA00022692"/>
    </source>
</evidence>
<keyword evidence="11" id="KW-0902">Two-component regulatory system</keyword>
<dbReference type="SMART" id="SM00388">
    <property type="entry name" value="HisKA"/>
    <property type="match status" value="1"/>
</dbReference>
<evidence type="ECO:0000256" key="4">
    <source>
        <dbReference type="ARBA" id="ARBA00022553"/>
    </source>
</evidence>
<evidence type="ECO:0000256" key="14">
    <source>
        <dbReference type="ARBA" id="ARBA00068150"/>
    </source>
</evidence>
<dbReference type="InterPro" id="IPR003594">
    <property type="entry name" value="HATPase_dom"/>
</dbReference>
<keyword evidence="5" id="KW-0808">Transferase</keyword>
<dbReference type="Pfam" id="PF02518">
    <property type="entry name" value="HATPase_c"/>
    <property type="match status" value="1"/>
</dbReference>
<comment type="subcellular location">
    <subcellularLocation>
        <location evidence="2">Membrane</location>
        <topology evidence="2">Multi-pass membrane protein</topology>
    </subcellularLocation>
</comment>
<evidence type="ECO:0000256" key="1">
    <source>
        <dbReference type="ARBA" id="ARBA00000085"/>
    </source>
</evidence>
<dbReference type="RefSeq" id="WP_092236764.1">
    <property type="nucleotide sequence ID" value="NZ_FNLL01000011.1"/>
</dbReference>
<sequence>MNKSDFIKKKRKKKLSLRYMTAIGLIAFLSLLSLIMVCFVLDQQEDFASLINISGRQRMLSQQTTLIAHEILTSHEKEIIEKKKEQLLSAINLMEDSHEILISGRLKNGKVIELSDTLSRMYFQEPLKVDERVKKHINTLKELLQYPVLKNSEQNFRMFSEKVIEELLDSLNQVVFQYELESDYYTAILKKIAVYIFISTVILLTLIVIFGFRPMINNVVENERLLRNILDNIPVYMDIATMQGIILYQSKFLIDFMGKNTYGQKCFLIYRDNRQPCPGCPIFNGLTENGISTVHSSDCFNGKTFIITHVKISYMGKSAMLKLFQDITELKRTEKLLIKAKMEAEYASAMKSVFIANMSHEIRTPMNTITGLTELALQTELSPVQTDYLTRIKSSTSLLLGIINEILDFSKIEAGKLHIETVDFCLADLISNISDIFSSKVSDKGIYLDFDLDSRLPEALQCDPNRLNQILTNLVSNAVKFTEKGGIRLSLERLDQNLCSARVKFTVTDSGIGIEKNILDKIFNSFTQTDITMTRKYSGIGLGLSLCQQLVRLMGGCLMVESIPGKGSSFFFTLDMPVGDKTKAISSINFSGYNIMAVPSNEPTRIRSGQIIQANDDEENAILKNIRISLMDGDIAANLAKLDKLLQNNDFQALSEFTELKPMFKAAGLSHETEGLEKDINLFKYRQAREKLADIRQMLIFSDKQPNNE</sequence>
<evidence type="ECO:0000313" key="18">
    <source>
        <dbReference type="Proteomes" id="UP000199608"/>
    </source>
</evidence>
<keyword evidence="12 15" id="KW-0472">Membrane</keyword>
<dbReference type="PROSITE" id="PS50109">
    <property type="entry name" value="HIS_KIN"/>
    <property type="match status" value="1"/>
</dbReference>
<keyword evidence="9" id="KW-0067">ATP-binding</keyword>
<evidence type="ECO:0000256" key="7">
    <source>
        <dbReference type="ARBA" id="ARBA00022741"/>
    </source>
</evidence>
<dbReference type="GO" id="GO:0005524">
    <property type="term" value="F:ATP binding"/>
    <property type="evidence" value="ECO:0007669"/>
    <property type="project" value="UniProtKB-KW"/>
</dbReference>
<feature type="transmembrane region" description="Helical" evidence="15">
    <location>
        <begin position="20"/>
        <end position="41"/>
    </location>
</feature>
<dbReference type="Gene3D" id="1.10.287.130">
    <property type="match status" value="1"/>
</dbReference>
<evidence type="ECO:0000256" key="8">
    <source>
        <dbReference type="ARBA" id="ARBA00022777"/>
    </source>
</evidence>
<keyword evidence="10 15" id="KW-1133">Transmembrane helix</keyword>
<reference evidence="18" key="1">
    <citation type="submission" date="2016-10" db="EMBL/GenBank/DDBJ databases">
        <authorList>
            <person name="Varghese N."/>
            <person name="Submissions S."/>
        </authorList>
    </citation>
    <scope>NUCLEOTIDE SEQUENCE [LARGE SCALE GENOMIC DNA]</scope>
    <source>
        <strain evidence="18">DSM 3384</strain>
    </source>
</reference>
<dbReference type="PANTHER" id="PTHR45339:SF1">
    <property type="entry name" value="HYBRID SIGNAL TRANSDUCTION HISTIDINE KINASE J"/>
    <property type="match status" value="1"/>
</dbReference>
<comment type="subunit">
    <text evidence="13">At low DSF concentrations, interacts with RpfF.</text>
</comment>
<dbReference type="InterPro" id="IPR004358">
    <property type="entry name" value="Sig_transdc_His_kin-like_C"/>
</dbReference>
<evidence type="ECO:0000256" key="11">
    <source>
        <dbReference type="ARBA" id="ARBA00023012"/>
    </source>
</evidence>
<evidence type="ECO:0000256" key="3">
    <source>
        <dbReference type="ARBA" id="ARBA00012438"/>
    </source>
</evidence>
<organism evidence="17 18">
    <name type="scientific">Desulfobacula phenolica</name>
    <dbReference type="NCBI Taxonomy" id="90732"/>
    <lineage>
        <taxon>Bacteria</taxon>
        <taxon>Pseudomonadati</taxon>
        <taxon>Thermodesulfobacteriota</taxon>
        <taxon>Desulfobacteria</taxon>
        <taxon>Desulfobacterales</taxon>
        <taxon>Desulfobacteraceae</taxon>
        <taxon>Desulfobacula</taxon>
    </lineage>
</organism>
<dbReference type="Pfam" id="PF13675">
    <property type="entry name" value="PilJ"/>
    <property type="match status" value="1"/>
</dbReference>
<evidence type="ECO:0000256" key="12">
    <source>
        <dbReference type="ARBA" id="ARBA00023136"/>
    </source>
</evidence>
<dbReference type="InterPro" id="IPR005467">
    <property type="entry name" value="His_kinase_dom"/>
</dbReference>
<evidence type="ECO:0000256" key="15">
    <source>
        <dbReference type="SAM" id="Phobius"/>
    </source>
</evidence>
<protein>
    <recommendedName>
        <fullName evidence="14">Sensory/regulatory protein RpfC</fullName>
        <ecNumber evidence="3">2.7.13.3</ecNumber>
    </recommendedName>
</protein>
<dbReference type="SUPFAM" id="SSF47384">
    <property type="entry name" value="Homodimeric domain of signal transducing histidine kinase"/>
    <property type="match status" value="1"/>
</dbReference>
<dbReference type="Pfam" id="PF00512">
    <property type="entry name" value="HisKA"/>
    <property type="match status" value="1"/>
</dbReference>
<feature type="transmembrane region" description="Helical" evidence="15">
    <location>
        <begin position="192"/>
        <end position="212"/>
    </location>
</feature>
<dbReference type="EMBL" id="FNLL01000011">
    <property type="protein sequence ID" value="SDU53098.1"/>
    <property type="molecule type" value="Genomic_DNA"/>
</dbReference>
<evidence type="ECO:0000256" key="5">
    <source>
        <dbReference type="ARBA" id="ARBA00022679"/>
    </source>
</evidence>
<dbReference type="AlphaFoldDB" id="A0A1H2JAM3"/>
<dbReference type="InterPro" id="IPR003661">
    <property type="entry name" value="HisK_dim/P_dom"/>
</dbReference>
<dbReference type="SMART" id="SM00387">
    <property type="entry name" value="HATPase_c"/>
    <property type="match status" value="1"/>
</dbReference>
<evidence type="ECO:0000259" key="16">
    <source>
        <dbReference type="PROSITE" id="PS50109"/>
    </source>
</evidence>
<dbReference type="CDD" id="cd16922">
    <property type="entry name" value="HATPase_EvgS-ArcB-TorS-like"/>
    <property type="match status" value="1"/>
</dbReference>
<evidence type="ECO:0000256" key="9">
    <source>
        <dbReference type="ARBA" id="ARBA00022840"/>
    </source>
</evidence>
<evidence type="ECO:0000256" key="13">
    <source>
        <dbReference type="ARBA" id="ARBA00064003"/>
    </source>
</evidence>
<dbReference type="GO" id="GO:0000155">
    <property type="term" value="F:phosphorelay sensor kinase activity"/>
    <property type="evidence" value="ECO:0007669"/>
    <property type="project" value="InterPro"/>
</dbReference>
<dbReference type="Proteomes" id="UP000199608">
    <property type="component" value="Unassembled WGS sequence"/>
</dbReference>
<dbReference type="SUPFAM" id="SSF55874">
    <property type="entry name" value="ATPase domain of HSP90 chaperone/DNA topoisomerase II/histidine kinase"/>
    <property type="match status" value="1"/>
</dbReference>
<dbReference type="Gene3D" id="3.30.565.10">
    <property type="entry name" value="Histidine kinase-like ATPase, C-terminal domain"/>
    <property type="match status" value="1"/>
</dbReference>
<evidence type="ECO:0000256" key="2">
    <source>
        <dbReference type="ARBA" id="ARBA00004141"/>
    </source>
</evidence>
<dbReference type="EC" id="2.7.13.3" evidence="3"/>
<dbReference type="FunFam" id="1.10.287.130:FF:000002">
    <property type="entry name" value="Two-component osmosensing histidine kinase"/>
    <property type="match status" value="1"/>
</dbReference>
<accession>A0A1H2JAM3</accession>
<keyword evidence="8" id="KW-0418">Kinase</keyword>
<dbReference type="GO" id="GO:0016020">
    <property type="term" value="C:membrane"/>
    <property type="evidence" value="ECO:0007669"/>
    <property type="project" value="UniProtKB-SubCell"/>
</dbReference>
<dbReference type="InterPro" id="IPR036890">
    <property type="entry name" value="HATPase_C_sf"/>
</dbReference>
<gene>
    <name evidence="17" type="ORF">SAMN04487931_11176</name>
</gene>
<dbReference type="PANTHER" id="PTHR45339">
    <property type="entry name" value="HYBRID SIGNAL TRANSDUCTION HISTIDINE KINASE J"/>
    <property type="match status" value="1"/>
</dbReference>
<evidence type="ECO:0000256" key="10">
    <source>
        <dbReference type="ARBA" id="ARBA00022989"/>
    </source>
</evidence>
<name>A0A1H2JAM3_9BACT</name>
<keyword evidence="4" id="KW-0597">Phosphoprotein</keyword>
<dbReference type="FunFam" id="3.30.565.10:FF:000010">
    <property type="entry name" value="Sensor histidine kinase RcsC"/>
    <property type="match status" value="1"/>
</dbReference>
<feature type="domain" description="Histidine kinase" evidence="16">
    <location>
        <begin position="357"/>
        <end position="578"/>
    </location>
</feature>